<dbReference type="AlphaFoldDB" id="A0A8A4TVE9"/>
<dbReference type="InterPro" id="IPR023885">
    <property type="entry name" value="4Fe4S-binding_SPASM_dom"/>
</dbReference>
<gene>
    <name evidence="10" type="ORF">J3U87_13630</name>
</gene>
<dbReference type="KEGG" id="scor:J3U87_13630"/>
<dbReference type="Gene3D" id="3.20.20.70">
    <property type="entry name" value="Aldolase class I"/>
    <property type="match status" value="1"/>
</dbReference>
<evidence type="ECO:0000256" key="3">
    <source>
        <dbReference type="ARBA" id="ARBA00022691"/>
    </source>
</evidence>
<evidence type="ECO:0000256" key="7">
    <source>
        <dbReference type="ARBA" id="ARBA00023014"/>
    </source>
</evidence>
<evidence type="ECO:0000256" key="1">
    <source>
        <dbReference type="ARBA" id="ARBA00001966"/>
    </source>
</evidence>
<sequence>MSSLEDAEIVFRGRPLPKTDEEVDRFNAEQLRELEARHFLPREVHLQVSKRCNLQCVMCSWQTWHSNVGNMDLALFERIIEECKEAGVRKIVFGNAQGEPFLHPKILEMLARAVAEGFWVMVSTNGTPLTPARIERLAHLGLNNIQFSFAGYNKDTYEKVYVGGKWEHVTRNLQLLAEKLAEADRKTTLVINGCYARELLDRVSPTAFIAKTRAYLNSIGIFEPPHQIIVQLPHNFGGTIETGAYQQDRLLSYYDISTRKPGLCRVLKNGPGIYHDGRVTACGCLDPNGDLLIGDIKSTNIASIRTGEAFQNILNTFMDGDLKNLPLCNECDIPYFDTPDESPGLWPNLVEPTPAPTAVTHAAEILEKRFQTHFTGVLDRAAKKMGLSCRTNSPLLETLHDEVLEPYAPPSELAATILSQLFKLPKGKQLIEAKAGRPIRTIGLAPATKFVLEHLDWFQERFDEVRVGDNFKAGQTHHGQEVLTVEDLLAGGDSLDAFLITTDTPKVTAHYREVLPSEQTVCITKLQHAIQAHWFADRGLPRAERIIAEIEASRNPLVVLGNKLLATAEPTFAALDNGDYDVFVISLFDKMENHGRTGWDQTSPIYRNALVTPHEQWHILTHLKKGMFWIYYDFFVNVGWDTDNAARTYARAAAMTAMAVQPVVLGMYDIIKPVCKNMDNQDEAFSLYKVMLDQADAVALTSKSDHIAEYLRNTLVKDRPILSHYRFSHPPKRPLERLSRKDGQRHLVGVTSFLGEVFEPNRIETRNSIRSILRQGIHFHYYSDNPKVFAFRDELTDEERAFFHIEPAIWDQHKLVHEMSRYDGGWLVGDEAAIFAKLICDVKDPMIRDLFSLFVPNGVPTSSMTYGAAGLPVFISRSIKVMDEVYPKGCCIPLNMAEVANLAHIFDRLDWDGMHETMQAERHRFDTYHHIPRLAAFLDAMPRHRVVGSTEPPDKPGSGY</sequence>
<keyword evidence="3" id="KW-0949">S-adenosyl-L-methionine</keyword>
<dbReference type="InterPro" id="IPR034391">
    <property type="entry name" value="AdoMet-like_SPASM_containing"/>
</dbReference>
<evidence type="ECO:0000313" key="10">
    <source>
        <dbReference type="EMBL" id="QTD53490.1"/>
    </source>
</evidence>
<dbReference type="GO" id="GO:0051539">
    <property type="term" value="F:4 iron, 4 sulfur cluster binding"/>
    <property type="evidence" value="ECO:0007669"/>
    <property type="project" value="UniProtKB-KW"/>
</dbReference>
<evidence type="ECO:0000259" key="9">
    <source>
        <dbReference type="Pfam" id="PF13186"/>
    </source>
</evidence>
<protein>
    <submittedName>
        <fullName evidence="10">Radical SAM protein</fullName>
    </submittedName>
</protein>
<keyword evidence="7" id="KW-0411">Iron-sulfur</keyword>
<dbReference type="PANTHER" id="PTHR11228">
    <property type="entry name" value="RADICAL SAM DOMAIN PROTEIN"/>
    <property type="match status" value="1"/>
</dbReference>
<dbReference type="InterPro" id="IPR013785">
    <property type="entry name" value="Aldolase_TIM"/>
</dbReference>
<evidence type="ECO:0000256" key="6">
    <source>
        <dbReference type="ARBA" id="ARBA00023004"/>
    </source>
</evidence>
<feature type="domain" description="Radical SAM core" evidence="8">
    <location>
        <begin position="48"/>
        <end position="179"/>
    </location>
</feature>
<dbReference type="GO" id="GO:0046872">
    <property type="term" value="F:metal ion binding"/>
    <property type="evidence" value="ECO:0007669"/>
    <property type="project" value="UniProtKB-KW"/>
</dbReference>
<dbReference type="PROSITE" id="PS01305">
    <property type="entry name" value="MOAA_NIFB_PQQE"/>
    <property type="match status" value="1"/>
</dbReference>
<dbReference type="SFLD" id="SFLDG01387">
    <property type="entry name" value="BtrN-like_SPASM_domain_contain"/>
    <property type="match status" value="1"/>
</dbReference>
<keyword evidence="5" id="KW-0560">Oxidoreductase</keyword>
<dbReference type="InterPro" id="IPR050377">
    <property type="entry name" value="Radical_SAM_PqqE_MftC-like"/>
</dbReference>
<feature type="domain" description="4Fe4S-binding SPASM" evidence="9">
    <location>
        <begin position="264"/>
        <end position="332"/>
    </location>
</feature>
<evidence type="ECO:0000259" key="8">
    <source>
        <dbReference type="Pfam" id="PF04055"/>
    </source>
</evidence>
<comment type="cofactor">
    <cofactor evidence="1">
        <name>[4Fe-4S] cluster</name>
        <dbReference type="ChEBI" id="CHEBI:49883"/>
    </cofactor>
</comment>
<dbReference type="CDD" id="cd01335">
    <property type="entry name" value="Radical_SAM"/>
    <property type="match status" value="1"/>
</dbReference>
<evidence type="ECO:0000256" key="4">
    <source>
        <dbReference type="ARBA" id="ARBA00022723"/>
    </source>
</evidence>
<evidence type="ECO:0000256" key="2">
    <source>
        <dbReference type="ARBA" id="ARBA00022485"/>
    </source>
</evidence>
<dbReference type="PANTHER" id="PTHR11228:SF7">
    <property type="entry name" value="PQQA PEPTIDE CYCLASE"/>
    <property type="match status" value="1"/>
</dbReference>
<dbReference type="InterPro" id="IPR058240">
    <property type="entry name" value="rSAM_sf"/>
</dbReference>
<name>A0A8A4TVE9_SULCO</name>
<evidence type="ECO:0000256" key="5">
    <source>
        <dbReference type="ARBA" id="ARBA00023002"/>
    </source>
</evidence>
<keyword evidence="2" id="KW-0004">4Fe-4S</keyword>
<dbReference type="Proteomes" id="UP000663929">
    <property type="component" value="Chromosome"/>
</dbReference>
<organism evidence="10 11">
    <name type="scientific">Sulfidibacter corallicola</name>
    <dbReference type="NCBI Taxonomy" id="2818388"/>
    <lineage>
        <taxon>Bacteria</taxon>
        <taxon>Pseudomonadati</taxon>
        <taxon>Acidobacteriota</taxon>
        <taxon>Holophagae</taxon>
        <taxon>Acanthopleuribacterales</taxon>
        <taxon>Acanthopleuribacteraceae</taxon>
        <taxon>Sulfidibacter</taxon>
    </lineage>
</organism>
<dbReference type="EMBL" id="CP071793">
    <property type="protein sequence ID" value="QTD53490.1"/>
    <property type="molecule type" value="Genomic_DNA"/>
</dbReference>
<dbReference type="InterPro" id="IPR000385">
    <property type="entry name" value="MoaA_NifB_PqqE_Fe-S-bd_CS"/>
</dbReference>
<reference evidence="10" key="1">
    <citation type="submission" date="2021-03" db="EMBL/GenBank/DDBJ databases">
        <title>Acanthopleuribacteraceae sp. M133.</title>
        <authorList>
            <person name="Wang G."/>
        </authorList>
    </citation>
    <scope>NUCLEOTIDE SEQUENCE</scope>
    <source>
        <strain evidence="10">M133</strain>
    </source>
</reference>
<dbReference type="SUPFAM" id="SSF102114">
    <property type="entry name" value="Radical SAM enzymes"/>
    <property type="match status" value="1"/>
</dbReference>
<keyword evidence="6" id="KW-0408">Iron</keyword>
<dbReference type="Pfam" id="PF04055">
    <property type="entry name" value="Radical_SAM"/>
    <property type="match status" value="1"/>
</dbReference>
<dbReference type="GO" id="GO:0016491">
    <property type="term" value="F:oxidoreductase activity"/>
    <property type="evidence" value="ECO:0007669"/>
    <property type="project" value="UniProtKB-KW"/>
</dbReference>
<evidence type="ECO:0000313" key="11">
    <source>
        <dbReference type="Proteomes" id="UP000663929"/>
    </source>
</evidence>
<dbReference type="SFLD" id="SFLDS00029">
    <property type="entry name" value="Radical_SAM"/>
    <property type="match status" value="1"/>
</dbReference>
<accession>A0A8A4TVE9</accession>
<dbReference type="InterPro" id="IPR007197">
    <property type="entry name" value="rSAM"/>
</dbReference>
<dbReference type="SFLD" id="SFLDG01067">
    <property type="entry name" value="SPASM/twitch_domain_containing"/>
    <property type="match status" value="1"/>
</dbReference>
<dbReference type="Pfam" id="PF13186">
    <property type="entry name" value="SPASM"/>
    <property type="match status" value="1"/>
</dbReference>
<dbReference type="RefSeq" id="WP_237383592.1">
    <property type="nucleotide sequence ID" value="NZ_CP071793.1"/>
</dbReference>
<keyword evidence="4" id="KW-0479">Metal-binding</keyword>
<proteinExistence type="predicted"/>
<keyword evidence="11" id="KW-1185">Reference proteome</keyword>